<dbReference type="AlphaFoldDB" id="A0A317JNZ6"/>
<feature type="active site" evidence="15">
    <location>
        <position position="38"/>
    </location>
</feature>
<keyword evidence="5 15" id="KW-0963">Cytoplasm</keyword>
<feature type="active site" evidence="15">
    <location>
        <position position="110"/>
    </location>
</feature>
<dbReference type="InterPro" id="IPR014720">
    <property type="entry name" value="dsRBD_dom"/>
</dbReference>
<dbReference type="SMART" id="SM00535">
    <property type="entry name" value="RIBOc"/>
    <property type="match status" value="1"/>
</dbReference>
<dbReference type="GO" id="GO:0003725">
    <property type="term" value="F:double-stranded RNA binding"/>
    <property type="evidence" value="ECO:0007669"/>
    <property type="project" value="TreeGrafter"/>
</dbReference>
<reference evidence="18 19" key="1">
    <citation type="submission" date="2018-02" db="EMBL/GenBank/DDBJ databases">
        <title>Genomic Reconstructions from Amazon Rainforest and Pasture Soil Reveal Novel Insights into the Physiology of Candidate Phyla in Tropical Sites.</title>
        <authorList>
            <person name="Kroeger M.E."/>
            <person name="Delmont T."/>
            <person name="Eren A.M."/>
            <person name="Guo J."/>
            <person name="Meyer K.M."/>
            <person name="Khan K."/>
            <person name="Rodrigues J.L.M."/>
            <person name="Bohannan B.J.M."/>
            <person name="Tringe S."/>
            <person name="Borges C.D."/>
            <person name="Tiedje J."/>
            <person name="Tsai S.M."/>
            <person name="Nusslein K."/>
        </authorList>
    </citation>
    <scope>NUCLEOTIDE SEQUENCE [LARGE SCALE GENOMIC DNA]</scope>
    <source>
        <strain evidence="18">Amazon FNV 2010 28 9</strain>
    </source>
</reference>
<keyword evidence="12 15" id="KW-0378">Hydrolase</keyword>
<dbReference type="PANTHER" id="PTHR11207:SF0">
    <property type="entry name" value="RIBONUCLEASE 3"/>
    <property type="match status" value="1"/>
</dbReference>
<dbReference type="GO" id="GO:0005737">
    <property type="term" value="C:cytoplasm"/>
    <property type="evidence" value="ECO:0007669"/>
    <property type="project" value="UniProtKB-SubCell"/>
</dbReference>
<keyword evidence="7 15" id="KW-0507">mRNA processing</keyword>
<dbReference type="GO" id="GO:0004525">
    <property type="term" value="F:ribonuclease III activity"/>
    <property type="evidence" value="ECO:0007669"/>
    <property type="project" value="UniProtKB-UniRule"/>
</dbReference>
<comment type="similarity">
    <text evidence="3">Belongs to the ribonuclease III family.</text>
</comment>
<keyword evidence="14 15" id="KW-0694">RNA-binding</keyword>
<dbReference type="HAMAP" id="MF_00104">
    <property type="entry name" value="RNase_III"/>
    <property type="match status" value="1"/>
</dbReference>
<dbReference type="Proteomes" id="UP000246104">
    <property type="component" value="Unassembled WGS sequence"/>
</dbReference>
<dbReference type="InterPro" id="IPR011907">
    <property type="entry name" value="RNase_III"/>
</dbReference>
<dbReference type="PROSITE" id="PS00517">
    <property type="entry name" value="RNASE_3_1"/>
    <property type="match status" value="1"/>
</dbReference>
<feature type="binding site" evidence="15">
    <location>
        <position position="110"/>
    </location>
    <ligand>
        <name>Mg(2+)</name>
        <dbReference type="ChEBI" id="CHEBI:18420"/>
    </ligand>
</feature>
<comment type="catalytic activity">
    <reaction evidence="1 15">
        <text>Endonucleolytic cleavage to 5'-phosphomonoester.</text>
        <dbReference type="EC" id="3.1.26.3"/>
    </reaction>
</comment>
<feature type="domain" description="DRBM" evidence="16">
    <location>
        <begin position="148"/>
        <end position="217"/>
    </location>
</feature>
<sequence length="218" mass="23755">MLPPFVNTQLLDEALTHRSVTNEASHAISNERLEFLGDAVLELATTQFLYQRFPDAAEGLLTSYRSSLVRRSQLSQVAAILGVGEFLKLSKGEESMGGRSNPALLENAFEAIVGALYLDQGFDACYRFLAEHLFSQVDEVIANNLHKDYKSTLQETVQAEGKPTPVYTTLSASGPDHDRIFEIAVNVAGQEYGVGKGKSKQEASQMAAKAALEKIAKS</sequence>
<organism evidence="18 19">
    <name type="scientific">Candidatus Cerribacteria bacterium 'Amazon FNV 2010 28 9'</name>
    <dbReference type="NCBI Taxonomy" id="2081795"/>
    <lineage>
        <taxon>Bacteria</taxon>
        <taxon>Candidatus Cerribacteria</taxon>
    </lineage>
</organism>
<proteinExistence type="inferred from homology"/>
<comment type="subcellular location">
    <subcellularLocation>
        <location evidence="2 15">Cytoplasm</location>
    </subcellularLocation>
</comment>
<feature type="binding site" evidence="15">
    <location>
        <position position="107"/>
    </location>
    <ligand>
        <name>Mg(2+)</name>
        <dbReference type="ChEBI" id="CHEBI:18420"/>
    </ligand>
</feature>
<keyword evidence="13 15" id="KW-0460">Magnesium</keyword>
<dbReference type="PROSITE" id="PS50137">
    <property type="entry name" value="DS_RBD"/>
    <property type="match status" value="1"/>
</dbReference>
<dbReference type="PANTHER" id="PTHR11207">
    <property type="entry name" value="RIBONUCLEASE III"/>
    <property type="match status" value="1"/>
</dbReference>
<dbReference type="Pfam" id="PF00035">
    <property type="entry name" value="dsrm"/>
    <property type="match status" value="1"/>
</dbReference>
<dbReference type="InterPro" id="IPR036389">
    <property type="entry name" value="RNase_III_sf"/>
</dbReference>
<dbReference type="SUPFAM" id="SSF69065">
    <property type="entry name" value="RNase III domain-like"/>
    <property type="match status" value="1"/>
</dbReference>
<evidence type="ECO:0000256" key="2">
    <source>
        <dbReference type="ARBA" id="ARBA00004496"/>
    </source>
</evidence>
<evidence type="ECO:0000256" key="9">
    <source>
        <dbReference type="ARBA" id="ARBA00022722"/>
    </source>
</evidence>
<dbReference type="InterPro" id="IPR000999">
    <property type="entry name" value="RNase_III_dom"/>
</dbReference>
<evidence type="ECO:0000259" key="17">
    <source>
        <dbReference type="PROSITE" id="PS50142"/>
    </source>
</evidence>
<dbReference type="FunFam" id="3.30.160.20:FF:000003">
    <property type="entry name" value="Ribonuclease 3"/>
    <property type="match status" value="1"/>
</dbReference>
<evidence type="ECO:0000256" key="13">
    <source>
        <dbReference type="ARBA" id="ARBA00022842"/>
    </source>
</evidence>
<evidence type="ECO:0000256" key="7">
    <source>
        <dbReference type="ARBA" id="ARBA00022664"/>
    </source>
</evidence>
<evidence type="ECO:0000256" key="6">
    <source>
        <dbReference type="ARBA" id="ARBA00022552"/>
    </source>
</evidence>
<keyword evidence="15" id="KW-0699">rRNA-binding</keyword>
<comment type="cofactor">
    <cofactor evidence="15">
        <name>Mg(2+)</name>
        <dbReference type="ChEBI" id="CHEBI:18420"/>
    </cofactor>
</comment>
<evidence type="ECO:0000259" key="16">
    <source>
        <dbReference type="PROSITE" id="PS50137"/>
    </source>
</evidence>
<evidence type="ECO:0000256" key="14">
    <source>
        <dbReference type="ARBA" id="ARBA00022884"/>
    </source>
</evidence>
<dbReference type="GO" id="GO:0006364">
    <property type="term" value="P:rRNA processing"/>
    <property type="evidence" value="ECO:0007669"/>
    <property type="project" value="UniProtKB-UniRule"/>
</dbReference>
<evidence type="ECO:0000256" key="15">
    <source>
        <dbReference type="HAMAP-Rule" id="MF_00104"/>
    </source>
</evidence>
<comment type="caution">
    <text evidence="18">The sequence shown here is derived from an EMBL/GenBank/DDBJ whole genome shotgun (WGS) entry which is preliminary data.</text>
</comment>
<dbReference type="GO" id="GO:0008033">
    <property type="term" value="P:tRNA processing"/>
    <property type="evidence" value="ECO:0007669"/>
    <property type="project" value="UniProtKB-KW"/>
</dbReference>
<dbReference type="EC" id="3.1.26.3" evidence="15"/>
<dbReference type="GO" id="GO:0042802">
    <property type="term" value="F:identical protein binding"/>
    <property type="evidence" value="ECO:0007669"/>
    <property type="project" value="UniProtKB-ARBA"/>
</dbReference>
<evidence type="ECO:0000256" key="10">
    <source>
        <dbReference type="ARBA" id="ARBA00022723"/>
    </source>
</evidence>
<dbReference type="GO" id="GO:0046872">
    <property type="term" value="F:metal ion binding"/>
    <property type="evidence" value="ECO:0007669"/>
    <property type="project" value="UniProtKB-KW"/>
</dbReference>
<gene>
    <name evidence="15 18" type="primary">rnc</name>
    <name evidence="18" type="ORF">C5B42_04915</name>
</gene>
<dbReference type="GO" id="GO:0019843">
    <property type="term" value="F:rRNA binding"/>
    <property type="evidence" value="ECO:0007669"/>
    <property type="project" value="UniProtKB-KW"/>
</dbReference>
<protein>
    <recommendedName>
        <fullName evidence="15">Ribonuclease 3</fullName>
        <ecNumber evidence="15">3.1.26.3</ecNumber>
    </recommendedName>
    <alternativeName>
        <fullName evidence="15">Ribonuclease III</fullName>
        <shortName evidence="15">RNase III</shortName>
    </alternativeName>
</protein>
<evidence type="ECO:0000256" key="5">
    <source>
        <dbReference type="ARBA" id="ARBA00022490"/>
    </source>
</evidence>
<dbReference type="CDD" id="cd00593">
    <property type="entry name" value="RIBOc"/>
    <property type="match status" value="1"/>
</dbReference>
<dbReference type="Gene3D" id="3.30.160.20">
    <property type="match status" value="1"/>
</dbReference>
<keyword evidence="8 15" id="KW-0819">tRNA processing</keyword>
<dbReference type="Gene3D" id="1.10.1520.10">
    <property type="entry name" value="Ribonuclease III domain"/>
    <property type="match status" value="1"/>
</dbReference>
<comment type="subunit">
    <text evidence="4 15">Homodimer.</text>
</comment>
<evidence type="ECO:0000256" key="1">
    <source>
        <dbReference type="ARBA" id="ARBA00000109"/>
    </source>
</evidence>
<dbReference type="PROSITE" id="PS50142">
    <property type="entry name" value="RNASE_3_2"/>
    <property type="match status" value="1"/>
</dbReference>
<evidence type="ECO:0000313" key="19">
    <source>
        <dbReference type="Proteomes" id="UP000246104"/>
    </source>
</evidence>
<dbReference type="GO" id="GO:0006397">
    <property type="term" value="P:mRNA processing"/>
    <property type="evidence" value="ECO:0007669"/>
    <property type="project" value="UniProtKB-UniRule"/>
</dbReference>
<dbReference type="SMART" id="SM00358">
    <property type="entry name" value="DSRM"/>
    <property type="match status" value="1"/>
</dbReference>
<keyword evidence="9 15" id="KW-0540">Nuclease</keyword>
<keyword evidence="6 15" id="KW-0698">rRNA processing</keyword>
<name>A0A317JNZ6_9BACT</name>
<dbReference type="GO" id="GO:0010468">
    <property type="term" value="P:regulation of gene expression"/>
    <property type="evidence" value="ECO:0007669"/>
    <property type="project" value="TreeGrafter"/>
</dbReference>
<dbReference type="FunFam" id="1.10.1520.10:FF:000001">
    <property type="entry name" value="Ribonuclease 3"/>
    <property type="match status" value="1"/>
</dbReference>
<evidence type="ECO:0000256" key="11">
    <source>
        <dbReference type="ARBA" id="ARBA00022759"/>
    </source>
</evidence>
<evidence type="ECO:0000256" key="12">
    <source>
        <dbReference type="ARBA" id="ARBA00022801"/>
    </source>
</evidence>
<dbReference type="SUPFAM" id="SSF54768">
    <property type="entry name" value="dsRNA-binding domain-like"/>
    <property type="match status" value="1"/>
</dbReference>
<comment type="function">
    <text evidence="15">Digests double-stranded RNA. Involved in the processing of primary rRNA transcript to yield the immediate precursors to the large and small rRNAs (23S and 16S). Processes some mRNAs, and tRNAs when they are encoded in the rRNA operon. Processes pre-crRNA and tracrRNA of type II CRISPR loci if present in the organism.</text>
</comment>
<evidence type="ECO:0000256" key="8">
    <source>
        <dbReference type="ARBA" id="ARBA00022694"/>
    </source>
</evidence>
<evidence type="ECO:0000313" key="18">
    <source>
        <dbReference type="EMBL" id="PWU22897.1"/>
    </source>
</evidence>
<keyword evidence="10 15" id="KW-0479">Metal-binding</keyword>
<evidence type="ECO:0000256" key="4">
    <source>
        <dbReference type="ARBA" id="ARBA00011738"/>
    </source>
</evidence>
<dbReference type="EMBL" id="PSRQ01000053">
    <property type="protein sequence ID" value="PWU22897.1"/>
    <property type="molecule type" value="Genomic_DNA"/>
</dbReference>
<feature type="binding site" evidence="15">
    <location>
        <position position="34"/>
    </location>
    <ligand>
        <name>Mg(2+)</name>
        <dbReference type="ChEBI" id="CHEBI:18420"/>
    </ligand>
</feature>
<keyword evidence="11 15" id="KW-0255">Endonuclease</keyword>
<evidence type="ECO:0000256" key="3">
    <source>
        <dbReference type="ARBA" id="ARBA00010183"/>
    </source>
</evidence>
<dbReference type="Pfam" id="PF14622">
    <property type="entry name" value="Ribonucleas_3_3"/>
    <property type="match status" value="1"/>
</dbReference>
<dbReference type="NCBIfam" id="TIGR02191">
    <property type="entry name" value="RNaseIII"/>
    <property type="match status" value="1"/>
</dbReference>
<accession>A0A317JNZ6</accession>
<feature type="domain" description="RNase III" evidence="17">
    <location>
        <begin position="1"/>
        <end position="121"/>
    </location>
</feature>
<dbReference type="CDD" id="cd10845">
    <property type="entry name" value="DSRM_RNAse_III_family"/>
    <property type="match status" value="1"/>
</dbReference>